<feature type="region of interest" description="Disordered" evidence="1">
    <location>
        <begin position="125"/>
        <end position="159"/>
    </location>
</feature>
<gene>
    <name evidence="2" type="ORF">G3I50_19045</name>
</gene>
<dbReference type="AlphaFoldDB" id="A0A7K3RYM5"/>
<evidence type="ECO:0000256" key="1">
    <source>
        <dbReference type="SAM" id="MobiDB-lite"/>
    </source>
</evidence>
<dbReference type="Proteomes" id="UP000469670">
    <property type="component" value="Unassembled WGS sequence"/>
</dbReference>
<dbReference type="EMBL" id="JAAGMP010000855">
    <property type="protein sequence ID" value="NEC20325.1"/>
    <property type="molecule type" value="Genomic_DNA"/>
</dbReference>
<accession>A0A7K3RYM5</accession>
<comment type="caution">
    <text evidence="2">The sequence shown here is derived from an EMBL/GenBank/DDBJ whole genome shotgun (WGS) entry which is preliminary data.</text>
</comment>
<name>A0A7K3RYM5_9ACTN</name>
<reference evidence="2 3" key="1">
    <citation type="submission" date="2020-01" db="EMBL/GenBank/DDBJ databases">
        <title>Insect and environment-associated Actinomycetes.</title>
        <authorList>
            <person name="Currrie C."/>
            <person name="Chevrette M."/>
            <person name="Carlson C."/>
            <person name="Stubbendieck R."/>
            <person name="Wendt-Pienkowski E."/>
        </authorList>
    </citation>
    <scope>NUCLEOTIDE SEQUENCE [LARGE SCALE GENOMIC DNA]</scope>
    <source>
        <strain evidence="2 3">SID7590</strain>
    </source>
</reference>
<evidence type="ECO:0000313" key="2">
    <source>
        <dbReference type="EMBL" id="NEC20325.1"/>
    </source>
</evidence>
<organism evidence="2 3">
    <name type="scientific">Streptomyces parvus</name>
    <dbReference type="NCBI Taxonomy" id="66428"/>
    <lineage>
        <taxon>Bacteria</taxon>
        <taxon>Bacillati</taxon>
        <taxon>Actinomycetota</taxon>
        <taxon>Actinomycetes</taxon>
        <taxon>Kitasatosporales</taxon>
        <taxon>Streptomycetaceae</taxon>
        <taxon>Streptomyces</taxon>
    </lineage>
</organism>
<evidence type="ECO:0000313" key="3">
    <source>
        <dbReference type="Proteomes" id="UP000469670"/>
    </source>
</evidence>
<sequence length="186" mass="19932">MNMQEAANRAEEILDGTMGAIEPPVTWGRGPSSQPMCTDFKNDATGGGEVTRRRLALTIVSAERRGSFLGVVERYWKKSGYTIKSVRNHPENPAIFASTSDGFGLSLEVGYKGQVFLDVGSPCVTKSEVSDPPADPRSSELPPNPNDPKDPMADGPWGLPYLTSDFWSAKPAAEPSGNSLPSTSSQ</sequence>
<protein>
    <submittedName>
        <fullName evidence="2">Uncharacterized protein</fullName>
    </submittedName>
</protein>
<proteinExistence type="predicted"/>